<reference evidence="1" key="1">
    <citation type="journal article" date="2020" name="Nature">
        <title>Giant virus diversity and host interactions through global metagenomics.</title>
        <authorList>
            <person name="Schulz F."/>
            <person name="Roux S."/>
            <person name="Paez-Espino D."/>
            <person name="Jungbluth S."/>
            <person name="Walsh D.A."/>
            <person name="Denef V.J."/>
            <person name="McMahon K.D."/>
            <person name="Konstantinidis K.T."/>
            <person name="Eloe-Fadrosh E.A."/>
            <person name="Kyrpides N.C."/>
            <person name="Woyke T."/>
        </authorList>
    </citation>
    <scope>NUCLEOTIDE SEQUENCE</scope>
    <source>
        <strain evidence="1">GVMAG-M-3300023184-177</strain>
    </source>
</reference>
<dbReference type="Gene3D" id="3.90.79.10">
    <property type="entry name" value="Nucleoside Triphosphate Pyrophosphohydrolase"/>
    <property type="match status" value="1"/>
</dbReference>
<dbReference type="AlphaFoldDB" id="A0A6C0HV67"/>
<evidence type="ECO:0008006" key="2">
    <source>
        <dbReference type="Google" id="ProtNLM"/>
    </source>
</evidence>
<dbReference type="SUPFAM" id="SSF55811">
    <property type="entry name" value="Nudix"/>
    <property type="match status" value="1"/>
</dbReference>
<sequence>MDNRPTFYNNDKTNPIRAGGVIFYKIDPLTKQIKMLMQYTKRTDKRTNIQRNVYEDIGGKTDENDKSINDTIMREVVEETNNIITEDIVKEHLDKEHHKIYLKYSKYYLILIEASKSIVDIDRRAYGKEEINGKLRQFHWIDAYRLKTKGTPFNERIWFMKNEINDFFSTLI</sequence>
<protein>
    <recommendedName>
        <fullName evidence="2">Nudix hydrolase domain-containing protein</fullName>
    </recommendedName>
</protein>
<evidence type="ECO:0000313" key="1">
    <source>
        <dbReference type="EMBL" id="QHT84412.1"/>
    </source>
</evidence>
<name>A0A6C0HV67_9ZZZZ</name>
<organism evidence="1">
    <name type="scientific">viral metagenome</name>
    <dbReference type="NCBI Taxonomy" id="1070528"/>
    <lineage>
        <taxon>unclassified sequences</taxon>
        <taxon>metagenomes</taxon>
        <taxon>organismal metagenomes</taxon>
    </lineage>
</organism>
<dbReference type="InterPro" id="IPR015797">
    <property type="entry name" value="NUDIX_hydrolase-like_dom_sf"/>
</dbReference>
<accession>A0A6C0HV67</accession>
<dbReference type="EMBL" id="MN740017">
    <property type="protein sequence ID" value="QHT84412.1"/>
    <property type="molecule type" value="Genomic_DNA"/>
</dbReference>
<proteinExistence type="predicted"/>